<evidence type="ECO:0000313" key="1">
    <source>
        <dbReference type="EMBL" id="EKM61564.1"/>
    </source>
</evidence>
<dbReference type="KEGG" id="pco:PHACADRAFT_248246"/>
<protein>
    <submittedName>
        <fullName evidence="1">Uncharacterized protein</fullName>
    </submittedName>
</protein>
<keyword evidence="2" id="KW-1185">Reference proteome</keyword>
<dbReference type="InParanoid" id="K5WQN4"/>
<dbReference type="AlphaFoldDB" id="K5WQN4"/>
<organism evidence="1 2">
    <name type="scientific">Phanerochaete carnosa (strain HHB-10118-sp)</name>
    <name type="common">White-rot fungus</name>
    <name type="synonym">Peniophora carnosa</name>
    <dbReference type="NCBI Taxonomy" id="650164"/>
    <lineage>
        <taxon>Eukaryota</taxon>
        <taxon>Fungi</taxon>
        <taxon>Dikarya</taxon>
        <taxon>Basidiomycota</taxon>
        <taxon>Agaricomycotina</taxon>
        <taxon>Agaricomycetes</taxon>
        <taxon>Polyporales</taxon>
        <taxon>Phanerochaetaceae</taxon>
        <taxon>Phanerochaete</taxon>
    </lineage>
</organism>
<dbReference type="RefSeq" id="XP_007390972.1">
    <property type="nucleotide sequence ID" value="XM_007390910.1"/>
</dbReference>
<gene>
    <name evidence="1" type="ORF">PHACADRAFT_248246</name>
</gene>
<sequence length="72" mass="8329">MNLTQMEVRRDEACSPCPSRLHLYTHLTLLSRSVFVRCWTHPAASRGTEAAGLWVRRRALRVRVRASLIRLV</sequence>
<accession>K5WQN4</accession>
<name>K5WQN4_PHACS</name>
<dbReference type="EMBL" id="JH930468">
    <property type="protein sequence ID" value="EKM61564.1"/>
    <property type="molecule type" value="Genomic_DNA"/>
</dbReference>
<evidence type="ECO:0000313" key="2">
    <source>
        <dbReference type="Proteomes" id="UP000008370"/>
    </source>
</evidence>
<reference evidence="1 2" key="1">
    <citation type="journal article" date="2012" name="BMC Genomics">
        <title>Comparative genomics of the white-rot fungi, Phanerochaete carnosa and P. chrysosporium, to elucidate the genetic basis of the distinct wood types they colonize.</title>
        <authorList>
            <person name="Suzuki H."/>
            <person name="MacDonald J."/>
            <person name="Syed K."/>
            <person name="Salamov A."/>
            <person name="Hori C."/>
            <person name="Aerts A."/>
            <person name="Henrissat B."/>
            <person name="Wiebenga A."/>
            <person name="vanKuyk P.A."/>
            <person name="Barry K."/>
            <person name="Lindquist E."/>
            <person name="LaButti K."/>
            <person name="Lapidus A."/>
            <person name="Lucas S."/>
            <person name="Coutinho P."/>
            <person name="Gong Y."/>
            <person name="Samejima M."/>
            <person name="Mahadevan R."/>
            <person name="Abou-Zaid M."/>
            <person name="de Vries R.P."/>
            <person name="Igarashi K."/>
            <person name="Yadav J.S."/>
            <person name="Grigoriev I.V."/>
            <person name="Master E.R."/>
        </authorList>
    </citation>
    <scope>NUCLEOTIDE SEQUENCE [LARGE SCALE GENOMIC DNA]</scope>
    <source>
        <strain evidence="1 2">HHB-10118-sp</strain>
    </source>
</reference>
<dbReference type="HOGENOM" id="CLU_2729239_0_0_1"/>
<dbReference type="GeneID" id="18914298"/>
<proteinExistence type="predicted"/>
<dbReference type="Proteomes" id="UP000008370">
    <property type="component" value="Unassembled WGS sequence"/>
</dbReference>